<gene>
    <name evidence="1" type="ORF">PR048_032098</name>
</gene>
<reference evidence="1 2" key="1">
    <citation type="submission" date="2023-02" db="EMBL/GenBank/DDBJ databases">
        <title>LHISI_Scaffold_Assembly.</title>
        <authorList>
            <person name="Stuart O.P."/>
            <person name="Cleave R."/>
            <person name="Magrath M.J.L."/>
            <person name="Mikheyev A.S."/>
        </authorList>
    </citation>
    <scope>NUCLEOTIDE SEQUENCE [LARGE SCALE GENOMIC DNA]</scope>
    <source>
        <strain evidence="1">Daus_M_001</strain>
        <tissue evidence="1">Leg muscle</tissue>
    </source>
</reference>
<comment type="caution">
    <text evidence="1">The sequence shown here is derived from an EMBL/GenBank/DDBJ whole genome shotgun (WGS) entry which is preliminary data.</text>
</comment>
<keyword evidence="2" id="KW-1185">Reference proteome</keyword>
<name>A0ABQ9G198_9NEOP</name>
<evidence type="ECO:0000313" key="2">
    <source>
        <dbReference type="Proteomes" id="UP001159363"/>
    </source>
</evidence>
<proteinExistence type="predicted"/>
<accession>A0ABQ9G198</accession>
<protein>
    <submittedName>
        <fullName evidence="1">Uncharacterized protein</fullName>
    </submittedName>
</protein>
<evidence type="ECO:0000313" key="1">
    <source>
        <dbReference type="EMBL" id="KAJ8866255.1"/>
    </source>
</evidence>
<organism evidence="1 2">
    <name type="scientific">Dryococelus australis</name>
    <dbReference type="NCBI Taxonomy" id="614101"/>
    <lineage>
        <taxon>Eukaryota</taxon>
        <taxon>Metazoa</taxon>
        <taxon>Ecdysozoa</taxon>
        <taxon>Arthropoda</taxon>
        <taxon>Hexapoda</taxon>
        <taxon>Insecta</taxon>
        <taxon>Pterygota</taxon>
        <taxon>Neoptera</taxon>
        <taxon>Polyneoptera</taxon>
        <taxon>Phasmatodea</taxon>
        <taxon>Verophasmatodea</taxon>
        <taxon>Anareolatae</taxon>
        <taxon>Phasmatidae</taxon>
        <taxon>Eurycanthinae</taxon>
        <taxon>Dryococelus</taxon>
    </lineage>
</organism>
<dbReference type="EMBL" id="JARBHB010000016">
    <property type="protein sequence ID" value="KAJ8866255.1"/>
    <property type="molecule type" value="Genomic_DNA"/>
</dbReference>
<sequence length="721" mass="80646">MDEKCLMCEESAGSDASHVSEKGMKTLSASLTRRDGKDSLFRARKTGVVHVECRKQLKHRLVKERDRPQEEYVGEAVEEIFRYLDEQDKDQYSFEELMDQISGAKPDMKWVNVKMVEKYGERIVFSKICKHKMVVCFCDVGEKILNDAWSTSRSNNNLDVCIRVVQTAAAIMRTDIQSWAYDTKSYPPSEEFLNGAEMVPAMLLAVMDALISKRRRSTEEVAKKGVSISHAMISAVPEALPRSDEIQRLTSAPPAVEVGKLGVSELQSYENVQKRGLKNVVVQDVNTLNPIPHYALIPSRPDTLWMCGKWFSGQNIPEMPQIPEWNGYIHLVWNGLKDLLCCAFAPNSVDKMLSGKAYSRAVRGHLLLHTTLVQIILEGASFIPEEQQKIMNILRTQEERTSEKVRSNTTLTCVQEKLNNEFSRLKDNGPTAALWVHGLEVRALPLPYVPSLEVFAGVNFMSGEQHVDFRVSQINRYDQDRGKLPLWLADHPPFAVGDSIMPLSTRVIANSNINCHKAAEIGPCTMGKFVGTNFAYMKQSKKNAVVPLAAMSNTIKLNNETLVVDPLMIFQRTLISKKKDEDVAHLLKSGNEHLKHNFDENMLATVQQENFLANENNKTKLIELLVETLTARRIEASTATGDVDSSIVRCGLNKVTSYSVVVVIGDVDMLILLTALTPPDRNDIQAIKASTDTQGCLHPEVQVGEPVGMPLQGNAIIPDRE</sequence>
<dbReference type="Proteomes" id="UP001159363">
    <property type="component" value="Chromosome 15"/>
</dbReference>